<proteinExistence type="predicted"/>
<dbReference type="PROSITE" id="PS50089">
    <property type="entry name" value="ZF_RING_2"/>
    <property type="match status" value="1"/>
</dbReference>
<dbReference type="OMA" id="KQGVECA"/>
<dbReference type="Gene3D" id="3.30.40.10">
    <property type="entry name" value="Zinc/RING finger domain, C3HC4 (zinc finger)"/>
    <property type="match status" value="1"/>
</dbReference>
<protein>
    <submittedName>
        <fullName evidence="4">(wild Malaysian banana) hypothetical protein</fullName>
    </submittedName>
</protein>
<gene>
    <name evidence="4" type="ORF">GSMUA_158310.1</name>
</gene>
<dbReference type="SMART" id="SM00184">
    <property type="entry name" value="RING"/>
    <property type="match status" value="1"/>
</dbReference>
<organism evidence="5 6">
    <name type="scientific">Musa acuminata subsp. malaccensis</name>
    <name type="common">Wild banana</name>
    <name type="synonym">Musa malaccensis</name>
    <dbReference type="NCBI Taxonomy" id="214687"/>
    <lineage>
        <taxon>Eukaryota</taxon>
        <taxon>Viridiplantae</taxon>
        <taxon>Streptophyta</taxon>
        <taxon>Embryophyta</taxon>
        <taxon>Tracheophyta</taxon>
        <taxon>Spermatophyta</taxon>
        <taxon>Magnoliopsida</taxon>
        <taxon>Liliopsida</taxon>
        <taxon>Zingiberales</taxon>
        <taxon>Musaceae</taxon>
        <taxon>Musa</taxon>
    </lineage>
</organism>
<keyword evidence="1" id="KW-0479">Metal-binding</keyword>
<reference evidence="5" key="2">
    <citation type="submission" date="2021-05" db="UniProtKB">
        <authorList>
            <consortium name="EnsemblPlants"/>
        </authorList>
    </citation>
    <scope>IDENTIFICATION</scope>
    <source>
        <strain evidence="5">subsp. malaccensis</strain>
    </source>
</reference>
<dbReference type="InParanoid" id="A0A804JFF9"/>
<evidence type="ECO:0000259" key="3">
    <source>
        <dbReference type="PROSITE" id="PS50089"/>
    </source>
</evidence>
<reference evidence="4" key="1">
    <citation type="submission" date="2021-03" db="EMBL/GenBank/DDBJ databases">
        <authorList>
            <consortium name="Genoscope - CEA"/>
            <person name="William W."/>
        </authorList>
    </citation>
    <scope>NUCLEOTIDE SEQUENCE</scope>
    <source>
        <strain evidence="4">Doubled-haploid Pahang</strain>
    </source>
</reference>
<evidence type="ECO:0000313" key="4">
    <source>
        <dbReference type="EMBL" id="CAG1846036.1"/>
    </source>
</evidence>
<dbReference type="GO" id="GO:0008270">
    <property type="term" value="F:zinc ion binding"/>
    <property type="evidence" value="ECO:0007669"/>
    <property type="project" value="UniProtKB-KW"/>
</dbReference>
<dbReference type="UniPathway" id="UPA00143"/>
<dbReference type="PANTHER" id="PTHR45676">
    <property type="entry name" value="RING-H2 FINGER PROTEIN ATL51-RELATED"/>
    <property type="match status" value="1"/>
</dbReference>
<accession>A0A804JFF9</accession>
<dbReference type="KEGG" id="mus:103988337"/>
<sequence>MTQTEQSVIGLGGLHLATSTGFIVAAVIVFFILFIFVFLLCLRAKRDRDANHVFPTEPAAVVAQRPCLEAAAAIEALPSMVFRCEGYKQGVECAVCLGELSEGEEARLLIGCNHAFHLRCIDMWFCSHSTCPLCRSPVVLDTPEPANSGAESSPLSSSGSCAVVAEIAVRQEGSRDGLQ</sequence>
<evidence type="ECO:0000313" key="6">
    <source>
        <dbReference type="Proteomes" id="UP000012960"/>
    </source>
</evidence>
<keyword evidence="1" id="KW-0863">Zinc-finger</keyword>
<dbReference type="Pfam" id="PF13639">
    <property type="entry name" value="zf-RING_2"/>
    <property type="match status" value="1"/>
</dbReference>
<feature type="domain" description="RING-type" evidence="3">
    <location>
        <begin position="93"/>
        <end position="135"/>
    </location>
</feature>
<keyword evidence="2" id="KW-1133">Transmembrane helix</keyword>
<evidence type="ECO:0000313" key="5">
    <source>
        <dbReference type="EnsemblPlants" id="Ma06_p12280.1"/>
    </source>
</evidence>
<evidence type="ECO:0000256" key="2">
    <source>
        <dbReference type="SAM" id="Phobius"/>
    </source>
</evidence>
<dbReference type="Proteomes" id="UP000012960">
    <property type="component" value="Unplaced"/>
</dbReference>
<dbReference type="InterPro" id="IPR001841">
    <property type="entry name" value="Znf_RING"/>
</dbReference>
<dbReference type="EMBL" id="HG996471">
    <property type="protein sequence ID" value="CAG1846036.1"/>
    <property type="molecule type" value="Genomic_DNA"/>
</dbReference>
<dbReference type="PANTHER" id="PTHR45676:SF41">
    <property type="entry name" value="RING-H2 FINGER PROTEIN ATL66"/>
    <property type="match status" value="1"/>
</dbReference>
<dbReference type="GO" id="GO:0016567">
    <property type="term" value="P:protein ubiquitination"/>
    <property type="evidence" value="ECO:0007669"/>
    <property type="project" value="UniProtKB-UniPathway"/>
</dbReference>
<keyword evidence="2" id="KW-0472">Membrane</keyword>
<evidence type="ECO:0000256" key="1">
    <source>
        <dbReference type="PROSITE-ProRule" id="PRU00175"/>
    </source>
</evidence>
<name>A0A804JFF9_MUSAM</name>
<dbReference type="InterPro" id="IPR013083">
    <property type="entry name" value="Znf_RING/FYVE/PHD"/>
</dbReference>
<dbReference type="OrthoDB" id="9984778at2759"/>
<dbReference type="CDD" id="cd16461">
    <property type="entry name" value="RING-H2_EL5-like"/>
    <property type="match status" value="1"/>
</dbReference>
<keyword evidence="6" id="KW-1185">Reference proteome</keyword>
<keyword evidence="2" id="KW-0812">Transmembrane</keyword>
<keyword evidence="1" id="KW-0862">Zinc</keyword>
<feature type="transmembrane region" description="Helical" evidence="2">
    <location>
        <begin position="20"/>
        <end position="42"/>
    </location>
</feature>
<dbReference type="AlphaFoldDB" id="A0A804JFF9"/>
<dbReference type="EnsemblPlants" id="Ma06_t12280.1">
    <property type="protein sequence ID" value="Ma06_p12280.1"/>
    <property type="gene ID" value="Ma06_g12280"/>
</dbReference>
<dbReference type="Gramene" id="Ma06_t12280.1">
    <property type="protein sequence ID" value="Ma06_p12280.1"/>
    <property type="gene ID" value="Ma06_g12280"/>
</dbReference>
<dbReference type="SUPFAM" id="SSF57850">
    <property type="entry name" value="RING/U-box"/>
    <property type="match status" value="1"/>
</dbReference>